<reference evidence="1 2" key="1">
    <citation type="submission" date="2019-08" db="EMBL/GenBank/DDBJ databases">
        <title>Hyperibacter terrae gen. nov., sp. nov. and Hyperibacter viscosus sp. nov., two new members in the family Rhodospirillaceae isolated from the rhizosphere of Hypericum perforatum.</title>
        <authorList>
            <person name="Noviana Z."/>
        </authorList>
    </citation>
    <scope>NUCLEOTIDE SEQUENCE [LARGE SCALE GENOMIC DNA]</scope>
    <source>
        <strain evidence="1 2">R5913</strain>
    </source>
</reference>
<dbReference type="AlphaFoldDB" id="A0A5J6MS23"/>
<dbReference type="KEGG" id="htq:FRZ44_47890"/>
<gene>
    <name evidence="1" type="ORF">FRZ44_47890</name>
</gene>
<evidence type="ECO:0000313" key="2">
    <source>
        <dbReference type="Proteomes" id="UP000326202"/>
    </source>
</evidence>
<protein>
    <recommendedName>
        <fullName evidence="3">Methane oxygenase PmoA</fullName>
    </recommendedName>
</protein>
<name>A0A5J6MS23_9PROT</name>
<evidence type="ECO:0008006" key="3">
    <source>
        <dbReference type="Google" id="ProtNLM"/>
    </source>
</evidence>
<dbReference type="RefSeq" id="WP_191908278.1">
    <property type="nucleotide sequence ID" value="NZ_CP042906.1"/>
</dbReference>
<organism evidence="1 2">
    <name type="scientific">Hypericibacter terrae</name>
    <dbReference type="NCBI Taxonomy" id="2602015"/>
    <lineage>
        <taxon>Bacteria</taxon>
        <taxon>Pseudomonadati</taxon>
        <taxon>Pseudomonadota</taxon>
        <taxon>Alphaproteobacteria</taxon>
        <taxon>Rhodospirillales</taxon>
        <taxon>Dongiaceae</taxon>
        <taxon>Hypericibacter</taxon>
    </lineage>
</organism>
<sequence>MADRFILADDPIALPKGAWAKTERRTLRRGSQPVFSLTQGRHRPYLFPVYTPLGFAVTSECPADHPHHNSFWIASDHVDCWMPAAAGRKEQYTYNFYVDETFQGRAPGRILQTNASGEETPGGGYRITQTMEWRGPVEWAALEGRLAAREQRLLDLKTIEGAYVIDVESRLSAAEWDLSLGPTRHAYFNLRVAESIAVTSGGRVRDDRGHSGGEAVSGSGARWVHYNGPVGGGHWAGLALFPDPRDHRDPYWFVSDWGVVTVGPFRLEKRDIRQGETMALRYRVILHDGDLAADAIAAHYASYLASLS</sequence>
<dbReference type="InterPro" id="IPR029475">
    <property type="entry name" value="DUF6807"/>
</dbReference>
<keyword evidence="2" id="KW-1185">Reference proteome</keyword>
<accession>A0A5J6MS23</accession>
<dbReference type="EMBL" id="CP042906">
    <property type="protein sequence ID" value="QEX19475.1"/>
    <property type="molecule type" value="Genomic_DNA"/>
</dbReference>
<evidence type="ECO:0000313" key="1">
    <source>
        <dbReference type="EMBL" id="QEX19475.1"/>
    </source>
</evidence>
<dbReference type="Pfam" id="PF14100">
    <property type="entry name" value="DUF6807"/>
    <property type="match status" value="1"/>
</dbReference>
<dbReference type="Proteomes" id="UP000326202">
    <property type="component" value="Chromosome"/>
</dbReference>
<proteinExistence type="predicted"/>